<dbReference type="Proteomes" id="UP000433493">
    <property type="component" value="Unassembled WGS sequence"/>
</dbReference>
<dbReference type="EMBL" id="WBKB01000009">
    <property type="protein sequence ID" value="KAB1641363.1"/>
    <property type="molecule type" value="Genomic_DNA"/>
</dbReference>
<name>A0A7J5BAJ4_9MICO</name>
<accession>A0A7J5BAJ4</accession>
<dbReference type="AlphaFoldDB" id="A0A7J5BAJ4"/>
<evidence type="ECO:0000313" key="2">
    <source>
        <dbReference type="Proteomes" id="UP000433493"/>
    </source>
</evidence>
<comment type="caution">
    <text evidence="1">The sequence shown here is derived from an EMBL/GenBank/DDBJ whole genome shotgun (WGS) entry which is preliminary data.</text>
</comment>
<gene>
    <name evidence="1" type="ORF">F8O05_12275</name>
</gene>
<evidence type="ECO:0000313" key="1">
    <source>
        <dbReference type="EMBL" id="KAB1641363.1"/>
    </source>
</evidence>
<protein>
    <submittedName>
        <fullName evidence="1">Uncharacterized protein</fullName>
    </submittedName>
</protein>
<reference evidence="1 2" key="1">
    <citation type="submission" date="2019-09" db="EMBL/GenBank/DDBJ databases">
        <title>Phylogeny of genus Pseudoclavibacter and closely related genus.</title>
        <authorList>
            <person name="Li Y."/>
        </authorList>
    </citation>
    <scope>NUCLEOTIDE SEQUENCE [LARGE SCALE GENOMIC DNA]</scope>
    <source>
        <strain evidence="1 2">KCTC 13959</strain>
    </source>
</reference>
<sequence>MLEGWKHAPQDRTTDYFDDLLFEVPGSADDLNRALRRGLIDDELYDEVADRLEALQARSSPGQ</sequence>
<dbReference type="RefSeq" id="WP_158053047.1">
    <property type="nucleotide sequence ID" value="NZ_WBKB01000009.1"/>
</dbReference>
<keyword evidence="2" id="KW-1185">Reference proteome</keyword>
<dbReference type="OrthoDB" id="4458215at2"/>
<organism evidence="1 2">
    <name type="scientific">Gulosibacter chungangensis</name>
    <dbReference type="NCBI Taxonomy" id="979746"/>
    <lineage>
        <taxon>Bacteria</taxon>
        <taxon>Bacillati</taxon>
        <taxon>Actinomycetota</taxon>
        <taxon>Actinomycetes</taxon>
        <taxon>Micrococcales</taxon>
        <taxon>Microbacteriaceae</taxon>
        <taxon>Gulosibacter</taxon>
    </lineage>
</organism>
<proteinExistence type="predicted"/>